<proteinExistence type="predicted"/>
<protein>
    <submittedName>
        <fullName evidence="1">Uncharacterized protein</fullName>
    </submittedName>
</protein>
<reference evidence="1 2" key="1">
    <citation type="journal article" date="2017" name="Virol. Sin.">
        <title>Genome analysis of Heliothis virescens ascovirus 3h isolated from China.</title>
        <authorList>
            <person name="Huang G.H."/>
            <person name="Hou D.H."/>
            <person name="Wang M."/>
            <person name="Cheng X.W."/>
            <person name="Hu Z."/>
        </authorList>
    </citation>
    <scope>NUCLEOTIDE SEQUENCE [LARGE SCALE GENOMIC DNA]</scope>
    <source>
        <strain evidence="1">HvAV-3h</strain>
    </source>
</reference>
<evidence type="ECO:0000313" key="2">
    <source>
        <dbReference type="Proteomes" id="UP000316643"/>
    </source>
</evidence>
<dbReference type="Proteomes" id="UP000316643">
    <property type="component" value="Genome"/>
</dbReference>
<accession>A0A386JA54</accession>
<organism evidence="1 2">
    <name type="scientific">Heliothis virescens ascovirus 3h</name>
    <dbReference type="NCBI Taxonomy" id="1268039"/>
    <lineage>
        <taxon>Viruses</taxon>
        <taxon>Varidnaviria</taxon>
        <taxon>Bamfordvirae</taxon>
        <taxon>Nucleocytoviricota</taxon>
        <taxon>Megaviricetes</taxon>
        <taxon>Pimascovirales</taxon>
        <taxon>Pimascovirales incertae sedis</taxon>
        <taxon>Ascoviridae</taxon>
        <taxon>Ascovirus</taxon>
    </lineage>
</organism>
<sequence>MALAKIRLHIASTMTPNYNVVQRETLKKSSQVIMREAQRIGLRFGDDRFEYNTYVELLNMNTEEELDRLVKTFKELTNAIDGIDILNNVKTIDYDVVVLCVRISFDGMMWRFLPFYERLRLLSMIDMNSALETDMCNDFMSAKVKEYVWYFWLKFRPEPTHLPETLRNVSGVTYKDLYFMNGSQLAQLMAHIREKYGPELPAPLPWDEILHETKRDVINV</sequence>
<name>A0A386JA54_9VIRU</name>
<evidence type="ECO:0000313" key="1">
    <source>
        <dbReference type="EMBL" id="AYD68143.1"/>
    </source>
</evidence>
<dbReference type="EMBL" id="KU170628">
    <property type="protein sequence ID" value="AYD68143.1"/>
    <property type="molecule type" value="Genomic_DNA"/>
</dbReference>